<name>A0A2G9TE21_TELCI</name>
<reference evidence="1 2" key="1">
    <citation type="submission" date="2015-09" db="EMBL/GenBank/DDBJ databases">
        <title>Draft genome of the parasitic nematode Teladorsagia circumcincta isolate WARC Sus (inbred).</title>
        <authorList>
            <person name="Mitreva M."/>
        </authorList>
    </citation>
    <scope>NUCLEOTIDE SEQUENCE [LARGE SCALE GENOMIC DNA]</scope>
    <source>
        <strain evidence="1 2">S</strain>
    </source>
</reference>
<dbReference type="Proteomes" id="UP000230423">
    <property type="component" value="Unassembled WGS sequence"/>
</dbReference>
<feature type="non-terminal residue" evidence="1">
    <location>
        <position position="1"/>
    </location>
</feature>
<sequence>VVDSKICQLLVTQETKRRLEFTTKIQRKEMYFYSNHRGQIQCLFDQPIQRKYYEQLFEDDAPGRKYDVSQQCKFVFGPQSELCPYM</sequence>
<dbReference type="AlphaFoldDB" id="A0A2G9TE21"/>
<feature type="non-terminal residue" evidence="1">
    <location>
        <position position="86"/>
    </location>
</feature>
<gene>
    <name evidence="1" type="ORF">TELCIR_22400</name>
</gene>
<evidence type="ECO:0000313" key="1">
    <source>
        <dbReference type="EMBL" id="PIO56205.1"/>
    </source>
</evidence>
<dbReference type="EMBL" id="KZ380758">
    <property type="protein sequence ID" value="PIO56205.1"/>
    <property type="molecule type" value="Genomic_DNA"/>
</dbReference>
<dbReference type="Gene3D" id="3.40.1620.60">
    <property type="match status" value="1"/>
</dbReference>
<dbReference type="OrthoDB" id="5825192at2759"/>
<accession>A0A2G9TE21</accession>
<organism evidence="1 2">
    <name type="scientific">Teladorsagia circumcincta</name>
    <name type="common">Brown stomach worm</name>
    <name type="synonym">Ostertagia circumcincta</name>
    <dbReference type="NCBI Taxonomy" id="45464"/>
    <lineage>
        <taxon>Eukaryota</taxon>
        <taxon>Metazoa</taxon>
        <taxon>Ecdysozoa</taxon>
        <taxon>Nematoda</taxon>
        <taxon>Chromadorea</taxon>
        <taxon>Rhabditida</taxon>
        <taxon>Rhabditina</taxon>
        <taxon>Rhabditomorpha</taxon>
        <taxon>Strongyloidea</taxon>
        <taxon>Trichostrongylidae</taxon>
        <taxon>Teladorsagia</taxon>
    </lineage>
</organism>
<evidence type="ECO:0000313" key="2">
    <source>
        <dbReference type="Proteomes" id="UP000230423"/>
    </source>
</evidence>
<keyword evidence="2" id="KW-1185">Reference proteome</keyword>
<protein>
    <submittedName>
        <fullName evidence="1">Uncharacterized protein</fullName>
    </submittedName>
</protein>
<proteinExistence type="predicted"/>